<dbReference type="EMBL" id="DAAHHC010000023">
    <property type="protein sequence ID" value="HAB6136872.1"/>
    <property type="molecule type" value="Genomic_DNA"/>
</dbReference>
<dbReference type="EMBL" id="DAAHIT010000003">
    <property type="protein sequence ID" value="HAB6259264.1"/>
    <property type="molecule type" value="Genomic_DNA"/>
</dbReference>
<dbReference type="EMBL" id="AALIFY010000036">
    <property type="protein sequence ID" value="ECZ8923212.1"/>
    <property type="molecule type" value="Genomic_DNA"/>
</dbReference>
<evidence type="ECO:0000313" key="27">
    <source>
        <dbReference type="EMBL" id="HAF0186378.1"/>
    </source>
</evidence>
<reference evidence="1" key="2">
    <citation type="submission" date="2018-05" db="EMBL/GenBank/DDBJ databases">
        <authorList>
            <person name="Ashton P.M."/>
            <person name="Dallman T."/>
            <person name="Nair S."/>
            <person name="De Pinna E."/>
            <person name="Peters T."/>
            <person name="Grant K."/>
        </authorList>
    </citation>
    <scope>NUCLEOTIDE SEQUENCE</scope>
    <source>
        <strain evidence="3">232778</strain>
        <strain evidence="2">252405</strain>
        <strain evidence="15">260046</strain>
        <strain evidence="1">414730</strain>
        <strain evidence="11">69894</strain>
    </source>
</reference>
<dbReference type="EMBL" id="AAMEJG010000034">
    <property type="protein sequence ID" value="EDG4915502.1"/>
    <property type="molecule type" value="Genomic_DNA"/>
</dbReference>
<evidence type="ECO:0000313" key="14">
    <source>
        <dbReference type="EMBL" id="EDF7422355.1"/>
    </source>
</evidence>
<dbReference type="EMBL" id="AAKQRN010000009">
    <property type="protein sequence ID" value="ECU6752596.1"/>
    <property type="molecule type" value="Genomic_DNA"/>
</dbReference>
<reference evidence="12" key="3">
    <citation type="submission" date="2018-07" db="EMBL/GenBank/DDBJ databases">
        <authorList>
            <consortium name="GenomeTrakr network: Whole genome sequencing for foodborne pathogen traceback"/>
        </authorList>
    </citation>
    <scope>NUCLEOTIDE SEQUENCE</scope>
    <source>
        <strain evidence="13">FDA00004475</strain>
        <strain evidence="12">HIY0317</strain>
    </source>
</reference>
<dbReference type="EMBL" id="AAHJRM010000030">
    <property type="protein sequence ID" value="EBW9398512.1"/>
    <property type="molecule type" value="Genomic_DNA"/>
</dbReference>
<evidence type="ECO:0000313" key="22">
    <source>
        <dbReference type="EMBL" id="HAB6259264.1"/>
    </source>
</evidence>
<dbReference type="EMBL" id="AAKIZQ010000041">
    <property type="protein sequence ID" value="ECS2542450.1"/>
    <property type="molecule type" value="Genomic_DNA"/>
</dbReference>
<gene>
    <name evidence="7" type="ORF">A2J39_14430</name>
    <name evidence="8" type="ORF">A3071_08020</name>
    <name evidence="9" type="ORF">A4R56_23820</name>
    <name evidence="10" type="ORF">A6D66_10510</name>
    <name evidence="12" type="ORF">AGP76_22825</name>
    <name evidence="13" type="ORF">AL800_12175</name>
    <name evidence="5" type="ORF">APM66_24555</name>
    <name evidence="6" type="ORF">AX397_23460</name>
    <name evidence="14" type="ORF">B1280_21885</name>
    <name evidence="15" type="ORF">B7M93_21875</name>
    <name evidence="3" type="ORF">B7N09_23575</name>
    <name evidence="16" type="ORF">B9Q99_23985</name>
    <name evidence="1" type="ORF">DKO97_10060</name>
    <name evidence="2" type="ORF">DKP15_12565</name>
    <name evidence="4" type="ORF">EJW65_23090</name>
    <name evidence="23" type="ORF">G0E16_25160</name>
    <name evidence="24" type="ORF">G2307_07405</name>
    <name evidence="25" type="ORF">G4H56_004750</name>
    <name evidence="28" type="ORF">G9W03_000685</name>
    <name evidence="27" type="ORF">GB249_10170</name>
    <name evidence="22" type="ORF">GB369_11790</name>
    <name evidence="21" type="ORF">GB374_22080</name>
    <name evidence="20" type="ORF">GB449_12945</name>
    <name evidence="18" type="ORF">GB497_11690</name>
    <name evidence="19" type="ORF">GBW16_02325</name>
    <name evidence="17" type="ORF">GBZ32_10790</name>
    <name evidence="26" type="ORF">GNB73_000521</name>
    <name evidence="11" type="ORF">ZU66_24100</name>
</gene>
<evidence type="ECO:0000313" key="18">
    <source>
        <dbReference type="EMBL" id="HAB4783350.1"/>
    </source>
</evidence>
<dbReference type="EMBL" id="AAKNKA010000044">
    <property type="protein sequence ID" value="ECT6362165.1"/>
    <property type="molecule type" value="Genomic_DNA"/>
</dbReference>
<evidence type="ECO:0000313" key="17">
    <source>
        <dbReference type="EMBL" id="HAB4268612.1"/>
    </source>
</evidence>
<dbReference type="EMBL" id="DAATUR010000007">
    <property type="protein sequence ID" value="HAF0186378.1"/>
    <property type="molecule type" value="Genomic_DNA"/>
</dbReference>
<evidence type="ECO:0000313" key="10">
    <source>
        <dbReference type="EMBL" id="ECU6752596.1"/>
    </source>
</evidence>
<evidence type="ECO:0000313" key="25">
    <source>
        <dbReference type="EMBL" id="HAE5449954.1"/>
    </source>
</evidence>
<evidence type="ECO:0000313" key="21">
    <source>
        <dbReference type="EMBL" id="HAB6136872.1"/>
    </source>
</evidence>
<reference evidence="17" key="6">
    <citation type="submission" date="2019-10" db="EMBL/GenBank/DDBJ databases">
        <authorList>
            <consortium name="NCBI Pathogen Detection Project"/>
        </authorList>
    </citation>
    <scope>NUCLEOTIDE SEQUENCE</scope>
    <source>
        <strain evidence="26">NVSL 5558</strain>
        <strain evidence="17">Salmonella enterica</strain>
        <strain evidence="24">Sam_7a95f9e7-e3ce-4bed-8134-3e8fe491bb33</strain>
    </source>
</reference>
<dbReference type="EMBL" id="AAKUAJ010000106">
    <property type="protein sequence ID" value="ECV7047741.1"/>
    <property type="molecule type" value="Genomic_DNA"/>
</dbReference>
<dbReference type="EMBL" id="AAMBUF010000041">
    <property type="protein sequence ID" value="EDF7422355.1"/>
    <property type="molecule type" value="Genomic_DNA"/>
</dbReference>
<dbReference type="EMBL" id="DAASGR010000043">
    <property type="protein sequence ID" value="HAE5449954.1"/>
    <property type="molecule type" value="Genomic_DNA"/>
</dbReference>
<dbReference type="EMBL" id="DAAHFJ010000001">
    <property type="protein sequence ID" value="HAB5880317.1"/>
    <property type="molecule type" value="Genomic_DNA"/>
</dbReference>
<evidence type="ECO:0000313" key="12">
    <source>
        <dbReference type="EMBL" id="ECZ8923212.1"/>
    </source>
</evidence>
<evidence type="ECO:0000313" key="8">
    <source>
        <dbReference type="EMBL" id="ECT6130365.1"/>
    </source>
</evidence>
<evidence type="ECO:0000313" key="6">
    <source>
        <dbReference type="EMBL" id="ECS2542450.1"/>
    </source>
</evidence>
<dbReference type="EMBL" id="DAAHHG010000009">
    <property type="protein sequence ID" value="HAB6116604.1"/>
    <property type="molecule type" value="Genomic_DNA"/>
</dbReference>
<evidence type="ECO:0000313" key="24">
    <source>
        <dbReference type="EMBL" id="HAE0209707.1"/>
    </source>
</evidence>
<evidence type="ECO:0000313" key="4">
    <source>
        <dbReference type="EMBL" id="ECA3154957.1"/>
    </source>
</evidence>
<dbReference type="EMBL" id="AAKNIF010000005">
    <property type="protein sequence ID" value="ECT6130365.1"/>
    <property type="molecule type" value="Genomic_DNA"/>
</dbReference>
<dbReference type="EMBL" id="DAASTN010000002">
    <property type="protein sequence ID" value="HAE6966349.1"/>
    <property type="molecule type" value="Genomic_DNA"/>
</dbReference>
<dbReference type="AlphaFoldDB" id="A0A3V7F3X6"/>
<reference evidence="14" key="4">
    <citation type="submission" date="2018-07" db="EMBL/GenBank/DDBJ databases">
        <authorList>
            <consortium name="PulseNet: The National Subtyping Network for Foodborne Disease Surveillance"/>
            <person name="Tarr C.L."/>
            <person name="Trees E."/>
            <person name="Katz L.S."/>
            <person name="Carleton-Romer H.A."/>
            <person name="Stroika S."/>
            <person name="Kucerova Z."/>
            <person name="Roache K.F."/>
            <person name="Sabol A.L."/>
            <person name="Besser J."/>
            <person name="Gerner-Smidt P."/>
        </authorList>
    </citation>
    <scope>NUCLEOTIDE SEQUENCE</scope>
    <source>
        <strain evidence="14">PNUSAS008389</strain>
    </source>
</reference>
<evidence type="ECO:0000313" key="5">
    <source>
        <dbReference type="EMBL" id="ECS2496410.1"/>
    </source>
</evidence>
<evidence type="ECO:0000313" key="2">
    <source>
        <dbReference type="EMBL" id="EBU6587928.1"/>
    </source>
</evidence>
<dbReference type="Proteomes" id="UP000839886">
    <property type="component" value="Unassembled WGS sequence"/>
</dbReference>
<evidence type="ECO:0000313" key="28">
    <source>
        <dbReference type="EMBL" id="HAF0934855.1"/>
    </source>
</evidence>
<accession>A0A3V7F3X6</accession>
<dbReference type="InterPro" id="IPR021223">
    <property type="entry name" value="AbiGi"/>
</dbReference>
<dbReference type="Pfam" id="PF10899">
    <property type="entry name" value="AbiGi"/>
    <property type="match status" value="1"/>
</dbReference>
<evidence type="ECO:0000313" key="13">
    <source>
        <dbReference type="EMBL" id="EDB6429500.1"/>
    </source>
</evidence>
<evidence type="ECO:0000313" key="11">
    <source>
        <dbReference type="EMBL" id="ECV7047741.1"/>
    </source>
</evidence>
<reference evidence="5" key="5">
    <citation type="submission" date="2018-07" db="EMBL/GenBank/DDBJ databases">
        <authorList>
            <consortium name="NARMS: The National Antimicrobial Resistance Monitoring System"/>
        </authorList>
    </citation>
    <scope>NUCLEOTIDE SEQUENCE [LARGE SCALE GENOMIC DNA]</scope>
    <source>
        <strain evidence="5">CVM N53019</strain>
        <strain evidence="8">CVM N57632F</strain>
        <strain evidence="4">FSIS11816337</strain>
        <strain evidence="6">FSIS1605546</strain>
        <strain evidence="7">FSIS1605837</strain>
        <strain evidence="9">FSIS1606118</strain>
        <strain evidence="10">FSIS1606285</strain>
        <strain evidence="16">FSIS1710875</strain>
    </source>
</reference>
<evidence type="ECO:0000313" key="16">
    <source>
        <dbReference type="EMBL" id="EDG7378942.1"/>
    </source>
</evidence>
<dbReference type="EMBL" id="AAKIZH010000059">
    <property type="protein sequence ID" value="ECS2496410.1"/>
    <property type="molecule type" value="Genomic_DNA"/>
</dbReference>
<evidence type="ECO:0000313" key="15">
    <source>
        <dbReference type="EMBL" id="EDG4915502.1"/>
    </source>
</evidence>
<proteinExistence type="predicted"/>
<protein>
    <submittedName>
        <fullName evidence="17">Uncharacterized protein</fullName>
    </submittedName>
</protein>
<evidence type="ECO:0000313" key="1">
    <source>
        <dbReference type="EMBL" id="EBQ6167766.1"/>
    </source>
</evidence>
<dbReference type="EMBL" id="DAAGWB010000007">
    <property type="protein sequence ID" value="HAB4783350.1"/>
    <property type="molecule type" value="Genomic_DNA"/>
</dbReference>
<dbReference type="EMBL" id="AAGPOU010000008">
    <property type="protein sequence ID" value="EBQ6167766.1"/>
    <property type="molecule type" value="Genomic_DNA"/>
</dbReference>
<evidence type="ECO:0000313" key="9">
    <source>
        <dbReference type="EMBL" id="ECT6362165.1"/>
    </source>
</evidence>
<dbReference type="EMBL" id="DAAUAT010000001">
    <property type="protein sequence ID" value="HAF0934855.1"/>
    <property type="molecule type" value="Genomic_DNA"/>
</dbReference>
<dbReference type="EMBL" id="DAAQOQ010000005">
    <property type="protein sequence ID" value="HAE0209707.1"/>
    <property type="molecule type" value="Genomic_DNA"/>
</dbReference>
<dbReference type="EMBL" id="AALOEF010000008">
    <property type="protein sequence ID" value="EDB6429500.1"/>
    <property type="molecule type" value="Genomic_DNA"/>
</dbReference>
<comment type="caution">
    <text evidence="17">The sequence shown here is derived from an EMBL/GenBank/DDBJ whole genome shotgun (WGS) entry which is preliminary data.</text>
</comment>
<dbReference type="EMBL" id="AAMFEA010000037">
    <property type="protein sequence ID" value="EDG7378942.1"/>
    <property type="molecule type" value="Genomic_DNA"/>
</dbReference>
<evidence type="ECO:0000313" key="7">
    <source>
        <dbReference type="EMBL" id="ECS2803978.1"/>
    </source>
</evidence>
<evidence type="ECO:0000313" key="23">
    <source>
        <dbReference type="EMBL" id="HAC7028151.1"/>
    </source>
</evidence>
<evidence type="ECO:0000313" key="26">
    <source>
        <dbReference type="EMBL" id="HAE6966349.1"/>
    </source>
</evidence>
<organism evidence="17">
    <name type="scientific">Salmonella derby</name>
    <dbReference type="NCBI Taxonomy" id="28144"/>
    <lineage>
        <taxon>Bacteria</taxon>
        <taxon>Pseudomonadati</taxon>
        <taxon>Pseudomonadota</taxon>
        <taxon>Gammaproteobacteria</taxon>
        <taxon>Enterobacterales</taxon>
        <taxon>Enterobacteriaceae</taxon>
        <taxon>Salmonella</taxon>
    </lineage>
</organism>
<reference evidence="17" key="1">
    <citation type="journal article" date="2018" name="Genome Biol.">
        <title>SKESA: strategic k-mer extension for scrupulous assemblies.</title>
        <authorList>
            <person name="Souvorov A."/>
            <person name="Agarwala R."/>
            <person name="Lipman D.J."/>
        </authorList>
    </citation>
    <scope>NUCLEOTIDE SEQUENCE</scope>
    <source>
        <strain evidence="26">NVSL 5558</strain>
        <strain evidence="17">Salmonella enterica</strain>
        <strain evidence="24">Sam_7a95f9e7-e3ce-4bed-8134-3e8fe491bb33</strain>
    </source>
</reference>
<dbReference type="EMBL" id="AAHCTS010000009">
    <property type="protein sequence ID" value="EBU6587928.1"/>
    <property type="molecule type" value="Genomic_DNA"/>
</dbReference>
<evidence type="ECO:0000313" key="20">
    <source>
        <dbReference type="EMBL" id="HAB6116604.1"/>
    </source>
</evidence>
<dbReference type="EMBL" id="DAAMKG010000035">
    <property type="protein sequence ID" value="HAC7028151.1"/>
    <property type="molecule type" value="Genomic_DNA"/>
</dbReference>
<dbReference type="EMBL" id="DAAGRR010000003">
    <property type="protein sequence ID" value="HAB4268612.1"/>
    <property type="molecule type" value="Genomic_DNA"/>
</dbReference>
<dbReference type="EMBL" id="AAKJBN010000010">
    <property type="protein sequence ID" value="ECS2803978.1"/>
    <property type="molecule type" value="Genomic_DNA"/>
</dbReference>
<evidence type="ECO:0000313" key="19">
    <source>
        <dbReference type="EMBL" id="HAB5880317.1"/>
    </source>
</evidence>
<dbReference type="EMBL" id="AAHTYN010000053">
    <property type="protein sequence ID" value="ECA3154957.1"/>
    <property type="molecule type" value="Genomic_DNA"/>
</dbReference>
<name>A0A3V7F3X6_SALDE</name>
<sequence length="248" mass="29449">MDHIMSKSLYPKTFFHFTNDIEKLESIITCKFFRPSYARETIYGKNQQKIRYFGIPMVSFCNIRLSLLSEHTQKYGSYGIGLTYDWITRNNLNPVFYVSEHSNVFPQLDEQIRNIKDDSVITKESYNSLSNILRYIKNHTGPLIRDEQQDNNYCFADEMEWRYVPKSSTNIIPIVLQKNIDTKKKKEKLNDKIKHIHLKFTIDDIKYIMLEKEKDLIPFLEKLRSQGCDVNDKLISKVFYTSQIEDDL</sequence>
<evidence type="ECO:0000313" key="3">
    <source>
        <dbReference type="EMBL" id="EBW9398512.1"/>
    </source>
</evidence>